<evidence type="ECO:0000259" key="1">
    <source>
        <dbReference type="Pfam" id="PF23139"/>
    </source>
</evidence>
<proteinExistence type="predicted"/>
<feature type="non-terminal residue" evidence="2">
    <location>
        <position position="97"/>
    </location>
</feature>
<comment type="caution">
    <text evidence="2">The sequence shown here is derived from an EMBL/GenBank/DDBJ whole genome shotgun (WGS) entry which is preliminary data.</text>
</comment>
<evidence type="ECO:0000313" key="2">
    <source>
        <dbReference type="EMBL" id="EAK3904419.1"/>
    </source>
</evidence>
<dbReference type="AlphaFoldDB" id="A0A5T0UJ01"/>
<dbReference type="Pfam" id="PF23139">
    <property type="entry name" value="OB_YrrC"/>
    <property type="match status" value="1"/>
</dbReference>
<keyword evidence="2" id="KW-0067">ATP-binding</keyword>
<reference evidence="2" key="1">
    <citation type="submission" date="2018-06" db="EMBL/GenBank/DDBJ databases">
        <authorList>
            <consortium name="PulseNet: The National Subtyping Network for Foodborne Disease Surveillance"/>
            <person name="Tarr C.L."/>
            <person name="Trees E."/>
            <person name="Katz L.S."/>
            <person name="Carleton-Romer H.A."/>
            <person name="Stroika S."/>
            <person name="Kucerova Z."/>
            <person name="Roache K.F."/>
            <person name="Sabol A.L."/>
            <person name="Besser J."/>
            <person name="Gerner-Smidt P."/>
        </authorList>
    </citation>
    <scope>NUCLEOTIDE SEQUENCE</scope>
    <source>
        <strain evidence="2">PNUSAC003301</strain>
    </source>
</reference>
<accession>A0A5T0UJ01</accession>
<keyword evidence="2" id="KW-0547">Nucleotide-binding</keyword>
<dbReference type="EMBL" id="AACFVE010000322">
    <property type="protein sequence ID" value="EAK3904419.1"/>
    <property type="molecule type" value="Genomic_DNA"/>
</dbReference>
<sequence length="97" mass="10970">MQQETLTLFDEDKNEGYLVAEVLNIFFEAPASLYKVALVGITETDLDLDSEVTITGNFPELVEGTSYYFKGKITEHPKYGRQVQVLSYKPEILSSKD</sequence>
<feature type="domain" description="ATP-dependent RecD2 DNA helicase OB-fold" evidence="1">
    <location>
        <begin position="17"/>
        <end position="91"/>
    </location>
</feature>
<dbReference type="GO" id="GO:0004386">
    <property type="term" value="F:helicase activity"/>
    <property type="evidence" value="ECO:0007669"/>
    <property type="project" value="UniProtKB-KW"/>
</dbReference>
<keyword evidence="2" id="KW-0378">Hydrolase</keyword>
<dbReference type="InterPro" id="IPR055446">
    <property type="entry name" value="RecD2_N_OB"/>
</dbReference>
<protein>
    <submittedName>
        <fullName evidence="2">ATP-dependent RecD-like DNA helicase</fullName>
    </submittedName>
</protein>
<organism evidence="2">
    <name type="scientific">Campylobacter jejuni</name>
    <dbReference type="NCBI Taxonomy" id="197"/>
    <lineage>
        <taxon>Bacteria</taxon>
        <taxon>Pseudomonadati</taxon>
        <taxon>Campylobacterota</taxon>
        <taxon>Epsilonproteobacteria</taxon>
        <taxon>Campylobacterales</taxon>
        <taxon>Campylobacteraceae</taxon>
        <taxon>Campylobacter</taxon>
    </lineage>
</organism>
<gene>
    <name evidence="2" type="ORF">CW563_10105</name>
</gene>
<keyword evidence="2" id="KW-0347">Helicase</keyword>
<name>A0A5T0UJ01_CAMJU</name>